<evidence type="ECO:0000313" key="3">
    <source>
        <dbReference type="EMBL" id="EGO61260.1"/>
    </source>
</evidence>
<dbReference type="EMBL" id="GL891302">
    <property type="protein sequence ID" value="EGO61260.1"/>
    <property type="molecule type" value="Genomic_DNA"/>
</dbReference>
<feature type="transmembrane region" description="Helical" evidence="1">
    <location>
        <begin position="63"/>
        <end position="82"/>
    </location>
</feature>
<dbReference type="Proteomes" id="UP000008065">
    <property type="component" value="Unassembled WGS sequence"/>
</dbReference>
<gene>
    <name evidence="3" type="ORF">NEUTE1DRAFT_116052</name>
</gene>
<feature type="chain" id="PRO_5003375060" evidence="2">
    <location>
        <begin position="29"/>
        <end position="93"/>
    </location>
</feature>
<keyword evidence="2" id="KW-0732">Signal</keyword>
<dbReference type="HOGENOM" id="CLU_2400216_0_0_1"/>
<dbReference type="GeneID" id="20822928"/>
<keyword evidence="4" id="KW-1185">Reference proteome</keyword>
<dbReference type="AlphaFoldDB" id="F8MCA5"/>
<accession>F8MCA5</accession>
<feature type="signal peptide" evidence="2">
    <location>
        <begin position="1"/>
        <end position="28"/>
    </location>
</feature>
<evidence type="ECO:0000256" key="1">
    <source>
        <dbReference type="SAM" id="Phobius"/>
    </source>
</evidence>
<name>F8MCA5_NEUT8</name>
<sequence>MSSFFLYSSLAHSILLLYLHSSQPRAHAHTPPCLIVCYFFAAFPHSFPLSSVFFFFRASCARLLVAVSMLPIFSLVSDPSLISKGAMVSSIVT</sequence>
<evidence type="ECO:0000256" key="2">
    <source>
        <dbReference type="SAM" id="SignalP"/>
    </source>
</evidence>
<proteinExistence type="predicted"/>
<dbReference type="KEGG" id="nte:NEUTE1DRAFT116052"/>
<keyword evidence="1" id="KW-1133">Transmembrane helix</keyword>
<dbReference type="VEuPathDB" id="FungiDB:NEUTE1DRAFT_116052"/>
<evidence type="ECO:0000313" key="4">
    <source>
        <dbReference type="Proteomes" id="UP000008065"/>
    </source>
</evidence>
<keyword evidence="1" id="KW-0812">Transmembrane</keyword>
<reference evidence="4" key="1">
    <citation type="journal article" date="2011" name="Genetics">
        <title>Massive changes in genome architecture accompany the transition to self-fertility in the filamentous fungus Neurospora tetrasperma.</title>
        <authorList>
            <person name="Ellison C.E."/>
            <person name="Stajich J.E."/>
            <person name="Jacobson D.J."/>
            <person name="Natvig D.O."/>
            <person name="Lapidus A."/>
            <person name="Foster B."/>
            <person name="Aerts A."/>
            <person name="Riley R."/>
            <person name="Lindquist E.A."/>
            <person name="Grigoriev I.V."/>
            <person name="Taylor J.W."/>
        </authorList>
    </citation>
    <scope>NUCLEOTIDE SEQUENCE [LARGE SCALE GENOMIC DNA]</scope>
    <source>
        <strain evidence="4">FGSC 2508 / P0657</strain>
    </source>
</reference>
<protein>
    <submittedName>
        <fullName evidence="3">Uncharacterized protein</fullName>
    </submittedName>
</protein>
<feature type="transmembrane region" description="Helical" evidence="1">
    <location>
        <begin position="38"/>
        <end position="56"/>
    </location>
</feature>
<keyword evidence="1" id="KW-0472">Membrane</keyword>
<dbReference type="RefSeq" id="XP_009848358.1">
    <property type="nucleotide sequence ID" value="XM_009850056.1"/>
</dbReference>
<organism evidence="3 4">
    <name type="scientific">Neurospora tetrasperma (strain FGSC 2508 / ATCC MYA-4615 / P0657)</name>
    <dbReference type="NCBI Taxonomy" id="510951"/>
    <lineage>
        <taxon>Eukaryota</taxon>
        <taxon>Fungi</taxon>
        <taxon>Dikarya</taxon>
        <taxon>Ascomycota</taxon>
        <taxon>Pezizomycotina</taxon>
        <taxon>Sordariomycetes</taxon>
        <taxon>Sordariomycetidae</taxon>
        <taxon>Sordariales</taxon>
        <taxon>Sordariaceae</taxon>
        <taxon>Neurospora</taxon>
    </lineage>
</organism>